<dbReference type="Gene3D" id="3.90.1260.10">
    <property type="entry name" value="Argininosuccinate synthetase, chain A, domain 2"/>
    <property type="match status" value="1"/>
</dbReference>
<evidence type="ECO:0000256" key="8">
    <source>
        <dbReference type="ARBA" id="ARBA00022840"/>
    </source>
</evidence>
<feature type="binding site" evidence="9">
    <location>
        <position position="38"/>
    </location>
    <ligand>
        <name>ATP</name>
        <dbReference type="ChEBI" id="CHEBI:30616"/>
    </ligand>
</feature>
<accession>A0A7H1N4T1</accession>
<feature type="binding site" evidence="9">
    <location>
        <begin position="11"/>
        <end position="19"/>
    </location>
    <ligand>
        <name>ATP</name>
        <dbReference type="ChEBI" id="CHEBI:30616"/>
    </ligand>
</feature>
<dbReference type="PANTHER" id="PTHR11587:SF2">
    <property type="entry name" value="ARGININOSUCCINATE SYNTHASE"/>
    <property type="match status" value="1"/>
</dbReference>
<protein>
    <recommendedName>
        <fullName evidence="3 9">Argininosuccinate synthase</fullName>
        <ecNumber evidence="3 9">6.3.4.5</ecNumber>
    </recommendedName>
    <alternativeName>
        <fullName evidence="9">Citrulline--aspartate ligase</fullName>
    </alternativeName>
</protein>
<dbReference type="SUPFAM" id="SSF69864">
    <property type="entry name" value="Argininosuccinate synthetase, C-terminal domain"/>
    <property type="match status" value="1"/>
</dbReference>
<dbReference type="InterPro" id="IPR014729">
    <property type="entry name" value="Rossmann-like_a/b/a_fold"/>
</dbReference>
<dbReference type="Gene3D" id="3.40.50.620">
    <property type="entry name" value="HUPs"/>
    <property type="match status" value="1"/>
</dbReference>
<keyword evidence="9" id="KW-0963">Cytoplasm</keyword>
<dbReference type="GO" id="GO:0006526">
    <property type="term" value="P:L-arginine biosynthetic process"/>
    <property type="evidence" value="ECO:0007669"/>
    <property type="project" value="UniProtKB-UniRule"/>
</dbReference>
<evidence type="ECO:0000256" key="4">
    <source>
        <dbReference type="ARBA" id="ARBA00022571"/>
    </source>
</evidence>
<evidence type="ECO:0000256" key="7">
    <source>
        <dbReference type="ARBA" id="ARBA00022741"/>
    </source>
</evidence>
<keyword evidence="6 9" id="KW-0028">Amino-acid biosynthesis</keyword>
<feature type="binding site" evidence="9">
    <location>
        <position position="189"/>
    </location>
    <ligand>
        <name>L-citrulline</name>
        <dbReference type="ChEBI" id="CHEBI:57743"/>
    </ligand>
</feature>
<dbReference type="PROSITE" id="PS00565">
    <property type="entry name" value="ARGININOSUCCIN_SYN_2"/>
    <property type="match status" value="1"/>
</dbReference>
<dbReference type="KEGG" id="dvn:HQ394_17050"/>
<dbReference type="GO" id="GO:0004055">
    <property type="term" value="F:argininosuccinate synthase activity"/>
    <property type="evidence" value="ECO:0007669"/>
    <property type="project" value="UniProtKB-UniRule"/>
</dbReference>
<dbReference type="FunFam" id="3.90.1260.10:FF:000007">
    <property type="entry name" value="Argininosuccinate synthase"/>
    <property type="match status" value="1"/>
</dbReference>
<comment type="pathway">
    <text evidence="1 9">Amino-acid biosynthesis; L-arginine biosynthesis; L-arginine from L-ornithine and carbamoyl phosphate: step 2/3.</text>
</comment>
<feature type="domain" description="Arginosuccinate synthase C-terminal" evidence="11">
    <location>
        <begin position="179"/>
        <end position="395"/>
    </location>
</feature>
<keyword evidence="8 9" id="KW-0067">ATP-binding</keyword>
<comment type="subcellular location">
    <subcellularLocation>
        <location evidence="9">Cytoplasm</location>
    </subcellularLocation>
</comment>
<dbReference type="FunFam" id="3.40.50.620:FF:000019">
    <property type="entry name" value="Argininosuccinate synthase"/>
    <property type="match status" value="1"/>
</dbReference>
<dbReference type="InterPro" id="IPR048268">
    <property type="entry name" value="Arginosuc_syn_C"/>
</dbReference>
<dbReference type="EMBL" id="CP053923">
    <property type="protein sequence ID" value="QNT70717.1"/>
    <property type="molecule type" value="Genomic_DNA"/>
</dbReference>
<dbReference type="Gene3D" id="1.20.5.470">
    <property type="entry name" value="Single helix bin"/>
    <property type="match status" value="1"/>
</dbReference>
<dbReference type="InterPro" id="IPR024074">
    <property type="entry name" value="AS_cat/multimer_dom_body"/>
</dbReference>
<dbReference type="RefSeq" id="WP_190261190.1">
    <property type="nucleotide sequence ID" value="NZ_CP053923.1"/>
</dbReference>
<comment type="catalytic activity">
    <reaction evidence="9">
        <text>L-citrulline + L-aspartate + ATP = 2-(N(omega)-L-arginino)succinate + AMP + diphosphate + H(+)</text>
        <dbReference type="Rhea" id="RHEA:10932"/>
        <dbReference type="ChEBI" id="CHEBI:15378"/>
        <dbReference type="ChEBI" id="CHEBI:29991"/>
        <dbReference type="ChEBI" id="CHEBI:30616"/>
        <dbReference type="ChEBI" id="CHEBI:33019"/>
        <dbReference type="ChEBI" id="CHEBI:57472"/>
        <dbReference type="ChEBI" id="CHEBI:57743"/>
        <dbReference type="ChEBI" id="CHEBI:456215"/>
        <dbReference type="EC" id="6.3.4.5"/>
    </reaction>
</comment>
<dbReference type="UniPathway" id="UPA00068">
    <property type="reaction ID" value="UER00113"/>
</dbReference>
<name>A0A7H1N4T1_9PROT</name>
<feature type="binding site" evidence="9">
    <location>
        <position position="94"/>
    </location>
    <ligand>
        <name>L-citrulline</name>
        <dbReference type="ChEBI" id="CHEBI:57743"/>
    </ligand>
</feature>
<dbReference type="NCBIfam" id="NF001770">
    <property type="entry name" value="PRK00509.1"/>
    <property type="match status" value="1"/>
</dbReference>
<evidence type="ECO:0000259" key="10">
    <source>
        <dbReference type="Pfam" id="PF00764"/>
    </source>
</evidence>
<comment type="similarity">
    <text evidence="9">Belongs to the argininosuccinate synthase family. Type 1 subfamily.</text>
</comment>
<organism evidence="12 13">
    <name type="scientific">Defluviicoccus vanus</name>
    <dbReference type="NCBI Taxonomy" id="111831"/>
    <lineage>
        <taxon>Bacteria</taxon>
        <taxon>Pseudomonadati</taxon>
        <taxon>Pseudomonadota</taxon>
        <taxon>Alphaproteobacteria</taxon>
        <taxon>Rhodospirillales</taxon>
        <taxon>Rhodospirillaceae</taxon>
        <taxon>Defluviicoccus</taxon>
    </lineage>
</organism>
<dbReference type="GO" id="GO:0000053">
    <property type="term" value="P:argininosuccinate metabolic process"/>
    <property type="evidence" value="ECO:0007669"/>
    <property type="project" value="TreeGrafter"/>
</dbReference>
<feature type="binding site" evidence="9">
    <location>
        <position position="277"/>
    </location>
    <ligand>
        <name>L-citrulline</name>
        <dbReference type="ChEBI" id="CHEBI:57743"/>
    </ligand>
</feature>
<keyword evidence="5 9" id="KW-0436">Ligase</keyword>
<evidence type="ECO:0000313" key="13">
    <source>
        <dbReference type="Proteomes" id="UP000516369"/>
    </source>
</evidence>
<dbReference type="CDD" id="cd01999">
    <property type="entry name" value="ASS"/>
    <property type="match status" value="1"/>
</dbReference>
<sequence>MAGDVKKVVLAYSGGLDTSVLLRWLRDTYRCEIVTFTADVGQREEVEPARAKAEMMGIKEIFIEDLREEFVRDYVFPMFRANTLYEGMYLLGTSIARPLIAKRQIEIAEEVGADAVSHGATGKGNDQVRFELGYYALKPDIRVIAPWREWDLNSRAKLIDYARRRQIPVPTDKEGEAPYSMDANLLHISYEGKALEDPWVGPDESMFRLTVSPEAAPDKPTEIVIAFEAGDAVAINGERLSPATLLDRLNQIAGANGVGRVDLVENRFVGMKSRGVYETPGGTVLLVAHRAIESLTLDRGAAHLKDELMPRYAELIYNGFWFSPEREALQTLIDGTQANVTGDVRLKLYKGNVIVTGRRSPKSLYDQDIVTFEADQVYNQQDAEGFIKLNALRLRVGARRG</sequence>
<dbReference type="InterPro" id="IPR001518">
    <property type="entry name" value="Arginosuc_synth"/>
</dbReference>
<feature type="binding site" evidence="9">
    <location>
        <position position="121"/>
    </location>
    <ligand>
        <name>L-aspartate</name>
        <dbReference type="ChEBI" id="CHEBI:29991"/>
    </ligand>
</feature>
<dbReference type="GO" id="GO:0005524">
    <property type="term" value="F:ATP binding"/>
    <property type="evidence" value="ECO:0007669"/>
    <property type="project" value="UniProtKB-UniRule"/>
</dbReference>
<evidence type="ECO:0000259" key="11">
    <source>
        <dbReference type="Pfam" id="PF20979"/>
    </source>
</evidence>
<dbReference type="NCBIfam" id="TIGR00032">
    <property type="entry name" value="argG"/>
    <property type="match status" value="1"/>
</dbReference>
<dbReference type="InterPro" id="IPR023434">
    <property type="entry name" value="Arginosuc_synth_type_1_subfam"/>
</dbReference>
<evidence type="ECO:0000256" key="9">
    <source>
        <dbReference type="HAMAP-Rule" id="MF_00005"/>
    </source>
</evidence>
<dbReference type="EC" id="6.3.4.5" evidence="3 9"/>
<dbReference type="AlphaFoldDB" id="A0A7H1N4T1"/>
<dbReference type="SUPFAM" id="SSF52402">
    <property type="entry name" value="Adenine nucleotide alpha hydrolases-like"/>
    <property type="match status" value="1"/>
</dbReference>
<dbReference type="GO" id="GO:0000050">
    <property type="term" value="P:urea cycle"/>
    <property type="evidence" value="ECO:0007669"/>
    <property type="project" value="TreeGrafter"/>
</dbReference>
<evidence type="ECO:0000256" key="1">
    <source>
        <dbReference type="ARBA" id="ARBA00004967"/>
    </source>
</evidence>
<evidence type="ECO:0000313" key="12">
    <source>
        <dbReference type="EMBL" id="QNT70717.1"/>
    </source>
</evidence>
<keyword evidence="13" id="KW-1185">Reference proteome</keyword>
<dbReference type="Pfam" id="PF00764">
    <property type="entry name" value="Arginosuc_synth"/>
    <property type="match status" value="1"/>
</dbReference>
<feature type="binding site" evidence="9">
    <location>
        <position position="125"/>
    </location>
    <ligand>
        <name>L-aspartate</name>
        <dbReference type="ChEBI" id="CHEBI:29991"/>
    </ligand>
</feature>
<dbReference type="HAMAP" id="MF_00005">
    <property type="entry name" value="Arg_succ_synth_type1"/>
    <property type="match status" value="1"/>
</dbReference>
<dbReference type="GO" id="GO:0005737">
    <property type="term" value="C:cytoplasm"/>
    <property type="evidence" value="ECO:0007669"/>
    <property type="project" value="UniProtKB-SubCell"/>
</dbReference>
<feature type="binding site" evidence="9">
    <location>
        <position position="89"/>
    </location>
    <ligand>
        <name>L-citrulline</name>
        <dbReference type="ChEBI" id="CHEBI:57743"/>
    </ligand>
</feature>
<proteinExistence type="inferred from homology"/>
<dbReference type="InterPro" id="IPR018223">
    <property type="entry name" value="Arginosuc_synth_CS"/>
</dbReference>
<feature type="binding site" evidence="9">
    <location>
        <position position="126"/>
    </location>
    <ligand>
        <name>L-aspartate</name>
        <dbReference type="ChEBI" id="CHEBI:29991"/>
    </ligand>
</feature>
<dbReference type="InterPro" id="IPR048267">
    <property type="entry name" value="Arginosuc_syn_N"/>
</dbReference>
<keyword evidence="7 9" id="KW-0547">Nucleotide-binding</keyword>
<dbReference type="Pfam" id="PF20979">
    <property type="entry name" value="Arginosuc_syn_C"/>
    <property type="match status" value="1"/>
</dbReference>
<evidence type="ECO:0000256" key="3">
    <source>
        <dbReference type="ARBA" id="ARBA00012286"/>
    </source>
</evidence>
<feature type="binding site" evidence="9">
    <location>
        <position position="265"/>
    </location>
    <ligand>
        <name>L-citrulline</name>
        <dbReference type="ChEBI" id="CHEBI:57743"/>
    </ligand>
</feature>
<comment type="subunit">
    <text evidence="2 9">Homotetramer.</text>
</comment>
<keyword evidence="4 9" id="KW-0055">Arginine biosynthesis</keyword>
<dbReference type="Proteomes" id="UP000516369">
    <property type="component" value="Chromosome"/>
</dbReference>
<feature type="binding site" evidence="9">
    <location>
        <position position="125"/>
    </location>
    <ligand>
        <name>L-citrulline</name>
        <dbReference type="ChEBI" id="CHEBI:57743"/>
    </ligand>
</feature>
<evidence type="ECO:0000256" key="2">
    <source>
        <dbReference type="ARBA" id="ARBA00011881"/>
    </source>
</evidence>
<reference evidence="12 13" key="1">
    <citation type="submission" date="2020-05" db="EMBL/GenBank/DDBJ databases">
        <title>Complete closed genome sequence of Defluviicoccus vanus.</title>
        <authorList>
            <person name="Bessarab I."/>
            <person name="Arumugam K."/>
            <person name="Maszenan A.M."/>
            <person name="Seviour R.J."/>
            <person name="Williams R.B."/>
        </authorList>
    </citation>
    <scope>NUCLEOTIDE SEQUENCE [LARGE SCALE GENOMIC DNA]</scope>
    <source>
        <strain evidence="12 13">Ben 114</strain>
    </source>
</reference>
<feature type="binding site" evidence="9">
    <location>
        <position position="119"/>
    </location>
    <ligand>
        <name>ATP</name>
        <dbReference type="ChEBI" id="CHEBI:30616"/>
    </ligand>
</feature>
<feature type="binding site" evidence="9">
    <location>
        <position position="129"/>
    </location>
    <ligand>
        <name>L-citrulline</name>
        <dbReference type="ChEBI" id="CHEBI:57743"/>
    </ligand>
</feature>
<evidence type="ECO:0000256" key="5">
    <source>
        <dbReference type="ARBA" id="ARBA00022598"/>
    </source>
</evidence>
<dbReference type="PROSITE" id="PS00564">
    <property type="entry name" value="ARGININOSUCCIN_SYN_1"/>
    <property type="match status" value="1"/>
</dbReference>
<feature type="domain" description="Arginosuccinate synthase-like N-terminal" evidence="10">
    <location>
        <begin position="7"/>
        <end position="168"/>
    </location>
</feature>
<evidence type="ECO:0000256" key="6">
    <source>
        <dbReference type="ARBA" id="ARBA00022605"/>
    </source>
</evidence>
<feature type="binding site" evidence="9">
    <location>
        <position position="180"/>
    </location>
    <ligand>
        <name>L-citrulline</name>
        <dbReference type="ChEBI" id="CHEBI:57743"/>
    </ligand>
</feature>
<dbReference type="PANTHER" id="PTHR11587">
    <property type="entry name" value="ARGININOSUCCINATE SYNTHASE"/>
    <property type="match status" value="1"/>
</dbReference>
<gene>
    <name evidence="9" type="primary">argG</name>
    <name evidence="12" type="ORF">HQ394_17050</name>
</gene>